<dbReference type="GO" id="GO:0017000">
    <property type="term" value="P:antibiotic biosynthetic process"/>
    <property type="evidence" value="ECO:0007669"/>
    <property type="project" value="UniProtKB-ARBA"/>
</dbReference>
<dbReference type="FunFam" id="3.40.50.2000:FF:000072">
    <property type="entry name" value="Glycosyl transferase"/>
    <property type="match status" value="1"/>
</dbReference>
<dbReference type="NCBIfam" id="TIGR01426">
    <property type="entry name" value="MGT"/>
    <property type="match status" value="1"/>
</dbReference>
<dbReference type="InterPro" id="IPR050426">
    <property type="entry name" value="Glycosyltransferase_28"/>
</dbReference>
<dbReference type="CDD" id="cd03784">
    <property type="entry name" value="GT1_Gtf-like"/>
    <property type="match status" value="1"/>
</dbReference>
<dbReference type="EMBL" id="CP009288">
    <property type="protein sequence ID" value="AIQ13707.1"/>
    <property type="molecule type" value="Genomic_DNA"/>
</dbReference>
<dbReference type="AlphaFoldDB" id="A0A089HRI2"/>
<dbReference type="eggNOG" id="COG1819">
    <property type="taxonomic scope" value="Bacteria"/>
</dbReference>
<keyword evidence="2 4" id="KW-0808">Transferase</keyword>
<dbReference type="KEGG" id="pdu:PDUR_18615"/>
<organism evidence="4 5">
    <name type="scientific">Paenibacillus durus</name>
    <name type="common">Paenibacillus azotofixans</name>
    <dbReference type="NCBI Taxonomy" id="44251"/>
    <lineage>
        <taxon>Bacteria</taxon>
        <taxon>Bacillati</taxon>
        <taxon>Bacillota</taxon>
        <taxon>Bacilli</taxon>
        <taxon>Bacillales</taxon>
        <taxon>Paenibacillaceae</taxon>
        <taxon>Paenibacillus</taxon>
    </lineage>
</organism>
<reference evidence="4 5" key="1">
    <citation type="submission" date="2014-08" db="EMBL/GenBank/DDBJ databases">
        <title>Comparative genomics of the Paenibacillus odorifer group.</title>
        <authorList>
            <person name="den Bakker H.C."/>
            <person name="Tsai Y.-C."/>
            <person name="Martin N."/>
            <person name="Korlach J."/>
            <person name="Wiedmann M."/>
        </authorList>
    </citation>
    <scope>NUCLEOTIDE SEQUENCE [LARGE SCALE GENOMIC DNA]</scope>
    <source>
        <strain evidence="4 5">DSM 1735</strain>
    </source>
</reference>
<evidence type="ECO:0000259" key="3">
    <source>
        <dbReference type="Pfam" id="PF06722"/>
    </source>
</evidence>
<dbReference type="Proteomes" id="UP000029409">
    <property type="component" value="Chromosome"/>
</dbReference>
<dbReference type="GO" id="GO:0008194">
    <property type="term" value="F:UDP-glycosyltransferase activity"/>
    <property type="evidence" value="ECO:0007669"/>
    <property type="project" value="InterPro"/>
</dbReference>
<protein>
    <submittedName>
        <fullName evidence="4">UDP-glucosyltransferase</fullName>
    </submittedName>
</protein>
<sequence>MKKTHIAMINIPAFGHVNPTLAVVSELVQRGYRVTYPATEKFIPDIEQTGVSVIPYHSPSMDILDQLDHVKQINEAISSNAENLHMKFIEEAISTYYQLEQMYADDLPDLILFDFIALAGKLFAAKHGIPAVRLYSSYAENEHVSALPEVSDEIKNELASKLKDFSEKEGIPFASFMELFAPEKLNIAFMPRAFQLKGDLFDERFLFIGPSIGKRNYDESLPIDENHERPVMLISLGTIFNPWPEFYTMCIEAFRDSGWQIVMSTGSKITPESLGDIPDNFIVRQKVPQLEILPHTRLFITHGGMNSTMEALSNGVPLVVVPQMFEQEITARRVTELGLGKHFLPDEVTVQVLQKAVQEVSEDEQLQQRVYDMQKNIQEAGGAKKAAEAIEKLLHSQKNAQVAH</sequence>
<dbReference type="InterPro" id="IPR006326">
    <property type="entry name" value="UDPGT_MGT-like"/>
</dbReference>
<keyword evidence="5" id="KW-1185">Reference proteome</keyword>
<dbReference type="STRING" id="44251.PDUR_18615"/>
<dbReference type="GO" id="GO:0016758">
    <property type="term" value="F:hexosyltransferase activity"/>
    <property type="evidence" value="ECO:0007669"/>
    <property type="project" value="InterPro"/>
</dbReference>
<dbReference type="RefSeq" id="WP_042207509.1">
    <property type="nucleotide sequence ID" value="NZ_CP009288.1"/>
</dbReference>
<proteinExistence type="inferred from homology"/>
<dbReference type="InterPro" id="IPR010610">
    <property type="entry name" value="EryCIII-like_C"/>
</dbReference>
<dbReference type="PANTHER" id="PTHR48050">
    <property type="entry name" value="STEROL 3-BETA-GLUCOSYLTRANSFERASE"/>
    <property type="match status" value="1"/>
</dbReference>
<dbReference type="SUPFAM" id="SSF53756">
    <property type="entry name" value="UDP-Glycosyltransferase/glycogen phosphorylase"/>
    <property type="match status" value="1"/>
</dbReference>
<dbReference type="PANTHER" id="PTHR48050:SF13">
    <property type="entry name" value="STEROL 3-BETA-GLUCOSYLTRANSFERASE UGT80A2"/>
    <property type="match status" value="1"/>
</dbReference>
<dbReference type="Gene3D" id="3.40.50.2000">
    <property type="entry name" value="Glycogen Phosphorylase B"/>
    <property type="match status" value="2"/>
</dbReference>
<accession>A0A089HRI2</accession>
<name>A0A089HRI2_PAEDU</name>
<evidence type="ECO:0000313" key="5">
    <source>
        <dbReference type="Proteomes" id="UP000029409"/>
    </source>
</evidence>
<evidence type="ECO:0000256" key="1">
    <source>
        <dbReference type="ARBA" id="ARBA00009995"/>
    </source>
</evidence>
<comment type="similarity">
    <text evidence="1">Belongs to the UDP-glycosyltransferase family.</text>
</comment>
<dbReference type="OrthoDB" id="6620093at2"/>
<gene>
    <name evidence="4" type="ORF">PDUR_18615</name>
</gene>
<evidence type="ECO:0000313" key="4">
    <source>
        <dbReference type="EMBL" id="AIQ13707.1"/>
    </source>
</evidence>
<feature type="domain" description="Erythromycin biosynthesis protein CIII-like C-terminal" evidence="3">
    <location>
        <begin position="272"/>
        <end position="376"/>
    </location>
</feature>
<dbReference type="InterPro" id="IPR002213">
    <property type="entry name" value="UDP_glucos_trans"/>
</dbReference>
<dbReference type="Pfam" id="PF06722">
    <property type="entry name" value="EryCIII-like_C"/>
    <property type="match status" value="1"/>
</dbReference>
<evidence type="ECO:0000256" key="2">
    <source>
        <dbReference type="ARBA" id="ARBA00022679"/>
    </source>
</evidence>